<dbReference type="GO" id="GO:0047617">
    <property type="term" value="F:fatty acyl-CoA hydrolase activity"/>
    <property type="evidence" value="ECO:0007669"/>
    <property type="project" value="TreeGrafter"/>
</dbReference>
<evidence type="ECO:0000313" key="6">
    <source>
        <dbReference type="Proteomes" id="UP000011593"/>
    </source>
</evidence>
<dbReference type="EMBL" id="AOIE01000062">
    <property type="protein sequence ID" value="ELY75783.1"/>
    <property type="molecule type" value="Genomic_DNA"/>
</dbReference>
<reference evidence="5" key="2">
    <citation type="submission" date="2012-02" db="EMBL/GenBank/DDBJ databases">
        <title>Complete sequence of chromosome of Natrinema pellirubrum DSM 15624.</title>
        <authorList>
            <person name="Lucas S."/>
            <person name="Han J."/>
            <person name="Lapidus A."/>
            <person name="Cheng J.-F."/>
            <person name="Goodwin L."/>
            <person name="Pitluck S."/>
            <person name="Peters L."/>
            <person name="Teshima H."/>
            <person name="Detter J.C."/>
            <person name="Han C."/>
            <person name="Tapia R."/>
            <person name="Land M."/>
            <person name="Hauser L."/>
            <person name="Kyrpides N."/>
            <person name="Ivanova N."/>
            <person name="Pagani I."/>
            <person name="Sproer C."/>
            <person name="Anderson I."/>
            <person name="Woyke T."/>
        </authorList>
    </citation>
    <scope>NUCLEOTIDE SEQUENCE [LARGE SCALE GENOMIC DNA]</scope>
    <source>
        <strain evidence="5">DSM 15624 / JCM 10476 / NCIMB 786</strain>
    </source>
</reference>
<dbReference type="GeneID" id="14333564"/>
<dbReference type="Proteomes" id="UP000011593">
    <property type="component" value="Unassembled WGS sequence"/>
</dbReference>
<organism evidence="3 5">
    <name type="scientific">Natrinema pellirubrum (strain DSM 15624 / CIP 106293 / JCM 10476 / NCIMB 786 / 157)</name>
    <dbReference type="NCBI Taxonomy" id="797303"/>
    <lineage>
        <taxon>Archaea</taxon>
        <taxon>Methanobacteriati</taxon>
        <taxon>Methanobacteriota</taxon>
        <taxon>Stenosarchaea group</taxon>
        <taxon>Halobacteria</taxon>
        <taxon>Halobacteriales</taxon>
        <taxon>Natrialbaceae</taxon>
        <taxon>Natrinema</taxon>
    </lineage>
</organism>
<evidence type="ECO:0000313" key="5">
    <source>
        <dbReference type="Proteomes" id="UP000010843"/>
    </source>
</evidence>
<proteinExistence type="inferred from homology"/>
<dbReference type="eggNOG" id="arCOG01137">
    <property type="taxonomic scope" value="Archaea"/>
</dbReference>
<dbReference type="PANTHER" id="PTHR31793">
    <property type="entry name" value="4-HYDROXYBENZOYL-COA THIOESTERASE FAMILY MEMBER"/>
    <property type="match status" value="1"/>
</dbReference>
<protein>
    <submittedName>
        <fullName evidence="3">Acyl-CoA thioester hydrolase, YbgC/YbaW family</fullName>
    </submittedName>
    <submittedName>
        <fullName evidence="4">Thioesterase superfamily protein</fullName>
    </submittedName>
</protein>
<evidence type="ECO:0000313" key="4">
    <source>
        <dbReference type="EMBL" id="ELY75783.1"/>
    </source>
</evidence>
<reference evidence="3" key="1">
    <citation type="submission" date="2012-02" db="EMBL/GenBank/DDBJ databases">
        <title>Complete sequence of chromosome of Natrinema pellirubrum DSM 15624.</title>
        <authorList>
            <consortium name="US DOE Joint Genome Institute"/>
            <person name="Lucas S."/>
            <person name="Han J."/>
            <person name="Lapidus A."/>
            <person name="Cheng J.-F."/>
            <person name="Goodwin L."/>
            <person name="Pitluck S."/>
            <person name="Peters L."/>
            <person name="Teshima H."/>
            <person name="Detter J.C."/>
            <person name="Han C."/>
            <person name="Tapia R."/>
            <person name="Land M."/>
            <person name="Hauser L."/>
            <person name="Kyrpides N."/>
            <person name="Ivanova N."/>
            <person name="Pagani I."/>
            <person name="Sproer C."/>
            <person name="Anderson I."/>
            <person name="Woyke T."/>
        </authorList>
    </citation>
    <scope>NUCLEOTIDE SEQUENCE</scope>
    <source>
        <strain evidence="3">DSM 15624</strain>
    </source>
</reference>
<accession>L0JNF4</accession>
<dbReference type="PATRIC" id="fig|797303.5.peg.1807"/>
<dbReference type="Proteomes" id="UP000010843">
    <property type="component" value="Chromosome"/>
</dbReference>
<dbReference type="EMBL" id="CP003372">
    <property type="protein sequence ID" value="AGB32779.1"/>
    <property type="molecule type" value="Genomic_DNA"/>
</dbReference>
<sequence length="162" mass="18167">MGANDTANADRDADGPAFQPVFENRVRFAETDQQGIVFYGEYFTFQDEAVSAFFRAIDYGYDRMREDGWQIHVVNTELNYRAGAEFEDVIVNELRVADIGTSSLEYEYRAKRKDDGTVLADGTVTQVAVDTETEEPTRIPDAFRDAVAAFQGGLETDGYSSR</sequence>
<dbReference type="PANTHER" id="PTHR31793:SF27">
    <property type="entry name" value="NOVEL THIOESTERASE SUPERFAMILY DOMAIN AND SAPOSIN A-TYPE DOMAIN CONTAINING PROTEIN (0610012H03RIK)"/>
    <property type="match status" value="1"/>
</dbReference>
<gene>
    <name evidence="3" type="ordered locus">Natpe_2984</name>
    <name evidence="4" type="ORF">C488_09037</name>
</gene>
<dbReference type="CDD" id="cd00586">
    <property type="entry name" value="4HBT"/>
    <property type="match status" value="1"/>
</dbReference>
<dbReference type="RefSeq" id="WP_006181177.1">
    <property type="nucleotide sequence ID" value="NC_019962.1"/>
</dbReference>
<dbReference type="Pfam" id="PF13279">
    <property type="entry name" value="4HBT_2"/>
    <property type="match status" value="1"/>
</dbReference>
<dbReference type="NCBIfam" id="TIGR00051">
    <property type="entry name" value="YbgC/FadM family acyl-CoA thioesterase"/>
    <property type="match status" value="1"/>
</dbReference>
<comment type="similarity">
    <text evidence="1">Belongs to the 4-hydroxybenzoyl-CoA thioesterase family.</text>
</comment>
<dbReference type="Gene3D" id="3.10.129.10">
    <property type="entry name" value="Hotdog Thioesterase"/>
    <property type="match status" value="1"/>
</dbReference>
<dbReference type="InterPro" id="IPR006684">
    <property type="entry name" value="YbgC/YbaW"/>
</dbReference>
<dbReference type="InterPro" id="IPR050563">
    <property type="entry name" value="4-hydroxybenzoyl-CoA_TE"/>
</dbReference>
<dbReference type="AlphaFoldDB" id="L0JNF4"/>
<dbReference type="OrthoDB" id="42004at2157"/>
<evidence type="ECO:0000256" key="2">
    <source>
        <dbReference type="ARBA" id="ARBA00022801"/>
    </source>
</evidence>
<evidence type="ECO:0000256" key="1">
    <source>
        <dbReference type="ARBA" id="ARBA00005953"/>
    </source>
</evidence>
<dbReference type="InterPro" id="IPR029069">
    <property type="entry name" value="HotDog_dom_sf"/>
</dbReference>
<dbReference type="HOGENOM" id="CLU_101141_5_0_2"/>
<keyword evidence="2 3" id="KW-0378">Hydrolase</keyword>
<dbReference type="SUPFAM" id="SSF54637">
    <property type="entry name" value="Thioesterase/thiol ester dehydrase-isomerase"/>
    <property type="match status" value="1"/>
</dbReference>
<dbReference type="KEGG" id="npe:Natpe_2984"/>
<dbReference type="STRING" id="797303.Natpe_2984"/>
<keyword evidence="6" id="KW-1185">Reference proteome</keyword>
<evidence type="ECO:0000313" key="3">
    <source>
        <dbReference type="EMBL" id="AGB32779.1"/>
    </source>
</evidence>
<reference evidence="4 6" key="3">
    <citation type="journal article" date="2014" name="PLoS Genet.">
        <title>Phylogenetically driven sequencing of extremely halophilic archaea reveals strategies for static and dynamic osmo-response.</title>
        <authorList>
            <person name="Becker E.A."/>
            <person name="Seitzer P.M."/>
            <person name="Tritt A."/>
            <person name="Larsen D."/>
            <person name="Krusor M."/>
            <person name="Yao A.I."/>
            <person name="Wu D."/>
            <person name="Madern D."/>
            <person name="Eisen J.A."/>
            <person name="Darling A.E."/>
            <person name="Facciotti M.T."/>
        </authorList>
    </citation>
    <scope>NUCLEOTIDE SEQUENCE [LARGE SCALE GENOMIC DNA]</scope>
    <source>
        <strain evidence="4 6">DSM 15624</strain>
    </source>
</reference>
<name>L0JNF4_NATP1</name>